<dbReference type="AlphaFoldDB" id="Q7RND5"/>
<keyword evidence="2" id="KW-1185">Reference proteome</keyword>
<proteinExistence type="predicted"/>
<organism evidence="1 2">
    <name type="scientific">Plasmodium yoelii yoelii</name>
    <dbReference type="NCBI Taxonomy" id="73239"/>
    <lineage>
        <taxon>Eukaryota</taxon>
        <taxon>Sar</taxon>
        <taxon>Alveolata</taxon>
        <taxon>Apicomplexa</taxon>
        <taxon>Aconoidasida</taxon>
        <taxon>Haemosporida</taxon>
        <taxon>Plasmodiidae</taxon>
        <taxon>Plasmodium</taxon>
        <taxon>Plasmodium (Vinckeia)</taxon>
    </lineage>
</organism>
<evidence type="ECO:0000313" key="1">
    <source>
        <dbReference type="EMBL" id="EAA21278.1"/>
    </source>
</evidence>
<dbReference type="InParanoid" id="Q7RND5"/>
<dbReference type="Proteomes" id="UP000008553">
    <property type="component" value="Unassembled WGS sequence"/>
</dbReference>
<dbReference type="EMBL" id="AABL01000514">
    <property type="protein sequence ID" value="EAA21278.1"/>
    <property type="molecule type" value="Genomic_DNA"/>
</dbReference>
<comment type="caution">
    <text evidence="1">The sequence shown here is derived from an EMBL/GenBank/DDBJ whole genome shotgun (WGS) entry which is preliminary data.</text>
</comment>
<reference evidence="1 2" key="1">
    <citation type="journal article" date="2002" name="Nature">
        <title>Genome sequence and comparative analysis of the model rodent malaria parasite Plasmodium yoelii yoelii.</title>
        <authorList>
            <person name="Carlton J.M."/>
            <person name="Angiuoli S.V."/>
            <person name="Suh B.B."/>
            <person name="Kooij T.W."/>
            <person name="Pertea M."/>
            <person name="Silva J.C."/>
            <person name="Ermolaeva M.D."/>
            <person name="Allen J.E."/>
            <person name="Selengut J.D."/>
            <person name="Koo H.L."/>
            <person name="Peterson J.D."/>
            <person name="Pop M."/>
            <person name="Kosack D.S."/>
            <person name="Shumway M.F."/>
            <person name="Bidwell S.L."/>
            <person name="Shallom S.J."/>
            <person name="van Aken S.E."/>
            <person name="Riedmuller S.B."/>
            <person name="Feldblyum T.V."/>
            <person name="Cho J.K."/>
            <person name="Quackenbush J."/>
            <person name="Sedegah M."/>
            <person name="Shoaibi A."/>
            <person name="Cummings L.M."/>
            <person name="Florens L."/>
            <person name="Yates J.R."/>
            <person name="Raine J.D."/>
            <person name="Sinden R.E."/>
            <person name="Harris M.A."/>
            <person name="Cunningham D.A."/>
            <person name="Preiser P.R."/>
            <person name="Bergman L.W."/>
            <person name="Vaidya A.B."/>
            <person name="van Lin L.H."/>
            <person name="Janse C.J."/>
            <person name="Waters A.P."/>
            <person name="Smith H.O."/>
            <person name="White O.R."/>
            <person name="Salzberg S.L."/>
            <person name="Venter J.C."/>
            <person name="Fraser C.M."/>
            <person name="Hoffman S.L."/>
            <person name="Gardner M.J."/>
            <person name="Carucci D.J."/>
        </authorList>
    </citation>
    <scope>NUCLEOTIDE SEQUENCE [LARGE SCALE GENOMIC DNA]</scope>
    <source>
        <strain evidence="1 2">17XNL</strain>
    </source>
</reference>
<evidence type="ECO:0000313" key="2">
    <source>
        <dbReference type="Proteomes" id="UP000008553"/>
    </source>
</evidence>
<protein>
    <submittedName>
        <fullName evidence="1">Uncharacterized protein</fullName>
    </submittedName>
</protein>
<sequence>MDLNPNSLKMDKKYINNYNSLEKNYYFMIKEYETITSSRSNIANFRIIKNLKGKTIKQWRIEIFLFFVYE</sequence>
<accession>Q7RND5</accession>
<gene>
    <name evidence="1" type="ORF">PY01884</name>
</gene>
<dbReference type="PaxDb" id="73239-Q7RND5"/>
<name>Q7RND5_PLAYO</name>